<dbReference type="PANTHER" id="PTHR12778:SF9">
    <property type="entry name" value="ACETYL-COENZYME A TRANSPORTER 1"/>
    <property type="match status" value="1"/>
</dbReference>
<protein>
    <recommendedName>
        <fullName evidence="8">Acetyl-coenzyme A transporter 1</fullName>
    </recommendedName>
</protein>
<dbReference type="AlphaFoldDB" id="A0AAV8XWT2"/>
<evidence type="ECO:0000256" key="3">
    <source>
        <dbReference type="ARBA" id="ARBA00022989"/>
    </source>
</evidence>
<comment type="subcellular location">
    <subcellularLocation>
        <location evidence="1">Membrane</location>
        <topology evidence="1">Multi-pass membrane protein</topology>
    </subcellularLocation>
</comment>
<dbReference type="Proteomes" id="UP001162162">
    <property type="component" value="Unassembled WGS sequence"/>
</dbReference>
<dbReference type="PANTHER" id="PTHR12778">
    <property type="entry name" value="SOLUTE CARRIER FAMILY 33 ACETYL-COA TRANSPORTER -RELATED"/>
    <property type="match status" value="1"/>
</dbReference>
<dbReference type="EMBL" id="JAPWTK010000294">
    <property type="protein sequence ID" value="KAJ8943259.1"/>
    <property type="molecule type" value="Genomic_DNA"/>
</dbReference>
<name>A0AAV8XWT2_9CUCU</name>
<dbReference type="GO" id="GO:0035348">
    <property type="term" value="P:acetyl-CoA transmembrane transport"/>
    <property type="evidence" value="ECO:0007669"/>
    <property type="project" value="InterPro"/>
</dbReference>
<dbReference type="GO" id="GO:0016020">
    <property type="term" value="C:membrane"/>
    <property type="evidence" value="ECO:0007669"/>
    <property type="project" value="UniProtKB-SubCell"/>
</dbReference>
<feature type="transmembrane region" description="Helical" evidence="5">
    <location>
        <begin position="38"/>
        <end position="56"/>
    </location>
</feature>
<dbReference type="GO" id="GO:0008521">
    <property type="term" value="F:acetyl-CoA transmembrane transporter activity"/>
    <property type="evidence" value="ECO:0007669"/>
    <property type="project" value="InterPro"/>
</dbReference>
<evidence type="ECO:0000256" key="1">
    <source>
        <dbReference type="ARBA" id="ARBA00004141"/>
    </source>
</evidence>
<reference evidence="6" key="1">
    <citation type="journal article" date="2023" name="Insect Mol. Biol.">
        <title>Genome sequencing provides insights into the evolution of gene families encoding plant cell wall-degrading enzymes in longhorned beetles.</title>
        <authorList>
            <person name="Shin N.R."/>
            <person name="Okamura Y."/>
            <person name="Kirsch R."/>
            <person name="Pauchet Y."/>
        </authorList>
    </citation>
    <scope>NUCLEOTIDE SEQUENCE</scope>
    <source>
        <strain evidence="6">AMC_N1</strain>
    </source>
</reference>
<keyword evidence="7" id="KW-1185">Reference proteome</keyword>
<evidence type="ECO:0000313" key="6">
    <source>
        <dbReference type="EMBL" id="KAJ8943259.1"/>
    </source>
</evidence>
<keyword evidence="4 5" id="KW-0472">Membrane</keyword>
<proteinExistence type="predicted"/>
<gene>
    <name evidence="6" type="ORF">NQ318_017276</name>
</gene>
<evidence type="ECO:0000256" key="2">
    <source>
        <dbReference type="ARBA" id="ARBA00022692"/>
    </source>
</evidence>
<dbReference type="InterPro" id="IPR024371">
    <property type="entry name" value="AcetylCoA_trans_1-like"/>
</dbReference>
<evidence type="ECO:0000313" key="7">
    <source>
        <dbReference type="Proteomes" id="UP001162162"/>
    </source>
</evidence>
<feature type="non-terminal residue" evidence="6">
    <location>
        <position position="1"/>
    </location>
</feature>
<keyword evidence="3 5" id="KW-1133">Transmembrane helix</keyword>
<evidence type="ECO:0000256" key="5">
    <source>
        <dbReference type="SAM" id="Phobius"/>
    </source>
</evidence>
<sequence>PRPLDIFLKAIPYRLIFGFVAAFLVWITPTLLPDATQGLPLLYVVFLLVCYALHQVPSPLNPPNCSKLAFLGGNWPGILALYFVDPLTWKECQGGTESMDNTCRNALEKELCVSKGGKCVTTLDGFYVETAVCAAIGVLWLLWGAKKIRYVQSLSHNVEVDQEETK</sequence>
<feature type="transmembrane region" description="Helical" evidence="5">
    <location>
        <begin position="126"/>
        <end position="145"/>
    </location>
</feature>
<comment type="caution">
    <text evidence="6">The sequence shown here is derived from an EMBL/GenBank/DDBJ whole genome shotgun (WGS) entry which is preliminary data.</text>
</comment>
<evidence type="ECO:0000256" key="4">
    <source>
        <dbReference type="ARBA" id="ARBA00023136"/>
    </source>
</evidence>
<feature type="transmembrane region" description="Helical" evidence="5">
    <location>
        <begin position="12"/>
        <end position="32"/>
    </location>
</feature>
<dbReference type="InterPro" id="IPR004752">
    <property type="entry name" value="AmpG_permease/AT-1"/>
</dbReference>
<accession>A0AAV8XWT2</accession>
<evidence type="ECO:0008006" key="8">
    <source>
        <dbReference type="Google" id="ProtNLM"/>
    </source>
</evidence>
<dbReference type="Pfam" id="PF13000">
    <property type="entry name" value="Acatn"/>
    <property type="match status" value="1"/>
</dbReference>
<keyword evidence="2 5" id="KW-0812">Transmembrane</keyword>
<organism evidence="6 7">
    <name type="scientific">Aromia moschata</name>
    <dbReference type="NCBI Taxonomy" id="1265417"/>
    <lineage>
        <taxon>Eukaryota</taxon>
        <taxon>Metazoa</taxon>
        <taxon>Ecdysozoa</taxon>
        <taxon>Arthropoda</taxon>
        <taxon>Hexapoda</taxon>
        <taxon>Insecta</taxon>
        <taxon>Pterygota</taxon>
        <taxon>Neoptera</taxon>
        <taxon>Endopterygota</taxon>
        <taxon>Coleoptera</taxon>
        <taxon>Polyphaga</taxon>
        <taxon>Cucujiformia</taxon>
        <taxon>Chrysomeloidea</taxon>
        <taxon>Cerambycidae</taxon>
        <taxon>Cerambycinae</taxon>
        <taxon>Callichromatini</taxon>
        <taxon>Aromia</taxon>
    </lineage>
</organism>